<keyword evidence="1" id="KW-1133">Transmembrane helix</keyword>
<gene>
    <name evidence="3" type="ORF">JHK64_04410</name>
</gene>
<evidence type="ECO:0000256" key="1">
    <source>
        <dbReference type="SAM" id="Phobius"/>
    </source>
</evidence>
<sequence length="130" mass="15194">MDNNIVTIILWIGVIGFIGWTIWNYFRIRKASKFIENEEFTILMRTGQLVDIREPSVFKREHILGARNFPITQFKTSLSALRKDKPVLLYDSNRSKGVGRAVVELKKAGYQEIYVLKFGYDYWDGKKKKG</sequence>
<dbReference type="SMART" id="SM00450">
    <property type="entry name" value="RHOD"/>
    <property type="match status" value="1"/>
</dbReference>
<name>A0A934P9Y0_9STRE</name>
<dbReference type="InterPro" id="IPR050229">
    <property type="entry name" value="GlpE_sulfurtransferase"/>
</dbReference>
<keyword evidence="4" id="KW-1185">Reference proteome</keyword>
<evidence type="ECO:0000313" key="4">
    <source>
        <dbReference type="Proteomes" id="UP000644875"/>
    </source>
</evidence>
<feature type="domain" description="Rhodanese" evidence="2">
    <location>
        <begin position="43"/>
        <end position="129"/>
    </location>
</feature>
<dbReference type="PANTHER" id="PTHR43031:SF18">
    <property type="entry name" value="RHODANESE-RELATED SULFURTRANSFERASES"/>
    <property type="match status" value="1"/>
</dbReference>
<dbReference type="Gene3D" id="3.40.250.10">
    <property type="entry name" value="Rhodanese-like domain"/>
    <property type="match status" value="1"/>
</dbReference>
<dbReference type="EMBL" id="JAENBP010000004">
    <property type="protein sequence ID" value="MBJ8349871.1"/>
    <property type="molecule type" value="Genomic_DNA"/>
</dbReference>
<comment type="caution">
    <text evidence="3">The sequence shown here is derived from an EMBL/GenBank/DDBJ whole genome shotgun (WGS) entry which is preliminary data.</text>
</comment>
<dbReference type="PANTHER" id="PTHR43031">
    <property type="entry name" value="FAD-DEPENDENT OXIDOREDUCTASE"/>
    <property type="match status" value="1"/>
</dbReference>
<reference evidence="3 4" key="1">
    <citation type="journal article" date="2021" name="Int. J. Syst. Evol. Microbiol.">
        <title>Streptococcus vicugnae sp. nov., isolated from faeces of alpacas (Vicugna pacos) and cattle (Bos taurus), Streptococcus zalophi sp. nov., and Streptococcus pacificus sp. nov., isolated from respiratory tract of California sea lions (Zalophus californianus).</title>
        <authorList>
            <person name="Volokhov D.V."/>
            <person name="Zagorodnyaya T.A."/>
            <person name="Shen Z."/>
            <person name="Blom J."/>
            <person name="Furtak V.A."/>
            <person name="Eisenberg T."/>
            <person name="Fan P."/>
            <person name="Jeong K.C."/>
            <person name="Gao Y."/>
            <person name="Zhang S."/>
            <person name="Amselle M."/>
        </authorList>
    </citation>
    <scope>NUCLEOTIDE SEQUENCE [LARGE SCALE GENOMIC DNA]</scope>
    <source>
        <strain evidence="4">CSL7508-lung</strain>
    </source>
</reference>
<evidence type="ECO:0000259" key="2">
    <source>
        <dbReference type="PROSITE" id="PS50206"/>
    </source>
</evidence>
<dbReference type="CDD" id="cd00158">
    <property type="entry name" value="RHOD"/>
    <property type="match status" value="1"/>
</dbReference>
<dbReference type="SUPFAM" id="SSF52821">
    <property type="entry name" value="Rhodanese/Cell cycle control phosphatase"/>
    <property type="match status" value="1"/>
</dbReference>
<dbReference type="Proteomes" id="UP000644875">
    <property type="component" value="Unassembled WGS sequence"/>
</dbReference>
<organism evidence="3 4">
    <name type="scientific">Streptococcus zalophi</name>
    <dbReference type="NCBI Taxonomy" id="640031"/>
    <lineage>
        <taxon>Bacteria</taxon>
        <taxon>Bacillati</taxon>
        <taxon>Bacillota</taxon>
        <taxon>Bacilli</taxon>
        <taxon>Lactobacillales</taxon>
        <taxon>Streptococcaceae</taxon>
        <taxon>Streptococcus</taxon>
    </lineage>
</organism>
<keyword evidence="1" id="KW-0472">Membrane</keyword>
<dbReference type="InterPro" id="IPR001763">
    <property type="entry name" value="Rhodanese-like_dom"/>
</dbReference>
<dbReference type="RefSeq" id="WP_199567789.1">
    <property type="nucleotide sequence ID" value="NZ_JAENBP010000004.1"/>
</dbReference>
<feature type="transmembrane region" description="Helical" evidence="1">
    <location>
        <begin position="6"/>
        <end position="26"/>
    </location>
</feature>
<dbReference type="AlphaFoldDB" id="A0A934P9Y0"/>
<dbReference type="Pfam" id="PF00581">
    <property type="entry name" value="Rhodanese"/>
    <property type="match status" value="1"/>
</dbReference>
<evidence type="ECO:0000313" key="3">
    <source>
        <dbReference type="EMBL" id="MBJ8349871.1"/>
    </source>
</evidence>
<proteinExistence type="predicted"/>
<dbReference type="PROSITE" id="PS50206">
    <property type="entry name" value="RHODANESE_3"/>
    <property type="match status" value="1"/>
</dbReference>
<accession>A0A934P9Y0</accession>
<dbReference type="InterPro" id="IPR036873">
    <property type="entry name" value="Rhodanese-like_dom_sf"/>
</dbReference>
<protein>
    <submittedName>
        <fullName evidence="3">Rhodanese-like domain-containing protein</fullName>
    </submittedName>
</protein>
<keyword evidence="1" id="KW-0812">Transmembrane</keyword>